<dbReference type="InterPro" id="IPR000960">
    <property type="entry name" value="Flavin_mOase"/>
</dbReference>
<dbReference type="SUPFAM" id="SSF51905">
    <property type="entry name" value="FAD/NAD(P)-binding domain"/>
    <property type="match status" value="2"/>
</dbReference>
<dbReference type="EC" id="1.14.13.148" evidence="6"/>
<keyword evidence="9" id="KW-1185">Reference proteome</keyword>
<dbReference type="PRINTS" id="PR00370">
    <property type="entry name" value="FMOXYGENASE"/>
</dbReference>
<keyword evidence="4" id="KW-0521">NADP</keyword>
<evidence type="ECO:0000256" key="6">
    <source>
        <dbReference type="ARBA" id="ARBA00034528"/>
    </source>
</evidence>
<evidence type="ECO:0000313" key="8">
    <source>
        <dbReference type="EMBL" id="UOA16945.1"/>
    </source>
</evidence>
<comment type="similarity">
    <text evidence="1">Belongs to the FMO family.</text>
</comment>
<name>A0ABY3ZQP5_9RHOB</name>
<dbReference type="Gene3D" id="3.50.50.60">
    <property type="entry name" value="FAD/NAD(P)-binding domain"/>
    <property type="match status" value="1"/>
</dbReference>
<dbReference type="Pfam" id="PF00743">
    <property type="entry name" value="FMO-like"/>
    <property type="match status" value="1"/>
</dbReference>
<sequence length="481" mass="52441">MEKVAIVGAGPGGIVAARFLQSQGFDPVLFEAHDRPGGQWCHDNPASGVWPMMRTNTARMVTRFSDLDYPAGVAMFPRNQDVGDYLDSYAELFGLNAKIRTGTRLKALEQMRGGWRLTIESGGETREETFPRVVIATGAYNRPGIPNEPGLDGFSGDLGAIHAFDYDTPDAYRGKRVLIAGGNISSLEIASDLAMLGAAHVATAMRRQRYVMPKLIAGTPVESYVFTRAAALFQETASSEEWAEQTKAFVLQYGGDPVWYGAPAADPDVRRAGTTGSQNFLNLVAEDRIRCHPWIASIEDRTVRFTDGSEDEFDGIIFGTGYRMNLPFLSQALCETLELTDKSITLANHTFHPDAPGLAFMGLWAQIGPYLPALELQARYLAYSWGSVVPAAEDATLRDACARARSERGKDRYRHIQTLRFARLAGCDPEGAVDAPTAAMLAANAVTALSFRLTGPDALPDAAAQLRAETLRYGRKDQNFA</sequence>
<dbReference type="InterPro" id="IPR036188">
    <property type="entry name" value="FAD/NAD-bd_sf"/>
</dbReference>
<keyword evidence="2" id="KW-0285">Flavoprotein</keyword>
<evidence type="ECO:0000256" key="1">
    <source>
        <dbReference type="ARBA" id="ARBA00009183"/>
    </source>
</evidence>
<dbReference type="PANTHER" id="PTHR23023">
    <property type="entry name" value="DIMETHYLANILINE MONOOXYGENASE"/>
    <property type="match status" value="1"/>
</dbReference>
<geneLocation type="plasmid" evidence="8 9">
    <name>pDSM109990_c</name>
</geneLocation>
<evidence type="ECO:0000313" key="9">
    <source>
        <dbReference type="Proteomes" id="UP000831019"/>
    </source>
</evidence>
<dbReference type="RefSeq" id="WP_243263881.1">
    <property type="nucleotide sequence ID" value="NZ_CP085147.1"/>
</dbReference>
<evidence type="ECO:0000256" key="7">
    <source>
        <dbReference type="ARBA" id="ARBA00035159"/>
    </source>
</evidence>
<dbReference type="InterPro" id="IPR050346">
    <property type="entry name" value="FMO-like"/>
</dbReference>
<evidence type="ECO:0000256" key="2">
    <source>
        <dbReference type="ARBA" id="ARBA00022630"/>
    </source>
</evidence>
<keyword evidence="5 8" id="KW-0560">Oxidoreductase</keyword>
<dbReference type="GO" id="GO:0004497">
    <property type="term" value="F:monooxygenase activity"/>
    <property type="evidence" value="ECO:0007669"/>
    <property type="project" value="UniProtKB-KW"/>
</dbReference>
<dbReference type="InterPro" id="IPR020946">
    <property type="entry name" value="Flavin_mOase-like"/>
</dbReference>
<protein>
    <recommendedName>
        <fullName evidence="7">Trimethylamine monooxygenase</fullName>
        <ecNumber evidence="6">1.14.13.148</ecNumber>
    </recommendedName>
</protein>
<proteinExistence type="inferred from homology"/>
<dbReference type="EMBL" id="CP085147">
    <property type="protein sequence ID" value="UOA16945.1"/>
    <property type="molecule type" value="Genomic_DNA"/>
</dbReference>
<evidence type="ECO:0000256" key="3">
    <source>
        <dbReference type="ARBA" id="ARBA00022827"/>
    </source>
</evidence>
<evidence type="ECO:0000256" key="4">
    <source>
        <dbReference type="ARBA" id="ARBA00022857"/>
    </source>
</evidence>
<keyword evidence="3" id="KW-0274">FAD</keyword>
<accession>A0ABY3ZQP5</accession>
<reference evidence="9" key="1">
    <citation type="journal article" date="2022" name="Microorganisms">
        <title>Beyond the ABCs#Discovery of Three New Plasmid Types in Rhodobacterales (RepQ, RepY, RepW).</title>
        <authorList>
            <person name="Freese H.M."/>
            <person name="Ringel V."/>
            <person name="Overmann J."/>
            <person name="Petersen J."/>
        </authorList>
    </citation>
    <scope>NUCLEOTIDE SEQUENCE [LARGE SCALE GENOMIC DNA]</scope>
    <source>
        <strain evidence="9">DSM 109990</strain>
        <plasmid evidence="9">pDSM109990_c</plasmid>
    </source>
</reference>
<keyword evidence="8" id="KW-0503">Monooxygenase</keyword>
<gene>
    <name evidence="8" type="ORF">DSM109990_03832</name>
</gene>
<organism evidence="8 9">
    <name type="scientific">Sulfitobacter dubius</name>
    <dbReference type="NCBI Taxonomy" id="218673"/>
    <lineage>
        <taxon>Bacteria</taxon>
        <taxon>Pseudomonadati</taxon>
        <taxon>Pseudomonadota</taxon>
        <taxon>Alphaproteobacteria</taxon>
        <taxon>Rhodobacterales</taxon>
        <taxon>Roseobacteraceae</taxon>
        <taxon>Sulfitobacter</taxon>
    </lineage>
</organism>
<keyword evidence="8" id="KW-0614">Plasmid</keyword>
<evidence type="ECO:0000256" key="5">
    <source>
        <dbReference type="ARBA" id="ARBA00023002"/>
    </source>
</evidence>
<dbReference type="Proteomes" id="UP000831019">
    <property type="component" value="Plasmid pDSM109990_c"/>
</dbReference>